<dbReference type="OrthoDB" id="5244723at2"/>
<keyword evidence="2" id="KW-1133">Transmembrane helix</keyword>
<dbReference type="RefSeq" id="WP_130352693.1">
    <property type="nucleotide sequence ID" value="NZ_SGWY01000002.1"/>
</dbReference>
<feature type="transmembrane region" description="Helical" evidence="2">
    <location>
        <begin position="193"/>
        <end position="217"/>
    </location>
</feature>
<keyword evidence="2" id="KW-0472">Membrane</keyword>
<evidence type="ECO:0000256" key="1">
    <source>
        <dbReference type="SAM" id="MobiDB-lite"/>
    </source>
</evidence>
<comment type="caution">
    <text evidence="3">The sequence shown here is derived from an EMBL/GenBank/DDBJ whole genome shotgun (WGS) entry which is preliminary data.</text>
</comment>
<sequence>MSTPRDPDRYPERPTATGDTTALPADDRADARHVAVDRDGDGVDDRREAAAPVVDRDGDGVDDRREAAAPVVDRDRDGVDDRREAAARVADRREVVAREREAFGGVKVGAAFFGWLTAFGTATILTALLAATGAALGLGAEDVEAAADQVGLDAGSVGWIGAIALLVILFVAYYCGGYVAGRMARFNGMVQGLAVWVWALVIAIVVALLGVVVGSQYDVFADLNVFPRIPLSEGDLTLAGILTAIVVALASLGGAILGGKAGTHYHRKVDRAGFGG</sequence>
<feature type="region of interest" description="Disordered" evidence="1">
    <location>
        <begin position="1"/>
        <end position="67"/>
    </location>
</feature>
<accession>A0A4Q7MEW4</accession>
<keyword evidence="4" id="KW-1185">Reference proteome</keyword>
<proteinExistence type="predicted"/>
<keyword evidence="2" id="KW-0812">Transmembrane</keyword>
<dbReference type="SUPFAM" id="SSF103647">
    <property type="entry name" value="TSP type-3 repeat"/>
    <property type="match status" value="1"/>
</dbReference>
<gene>
    <name evidence="3" type="ORF">EV187_1778</name>
</gene>
<feature type="compositionally biased region" description="Basic and acidic residues" evidence="1">
    <location>
        <begin position="1"/>
        <end position="12"/>
    </location>
</feature>
<dbReference type="AlphaFoldDB" id="A0A4Q7MEW4"/>
<dbReference type="Proteomes" id="UP000293289">
    <property type="component" value="Unassembled WGS sequence"/>
</dbReference>
<feature type="compositionally biased region" description="Basic and acidic residues" evidence="1">
    <location>
        <begin position="25"/>
        <end position="67"/>
    </location>
</feature>
<dbReference type="EMBL" id="SGWY01000002">
    <property type="protein sequence ID" value="RZS66067.1"/>
    <property type="molecule type" value="Genomic_DNA"/>
</dbReference>
<evidence type="ECO:0000313" key="3">
    <source>
        <dbReference type="EMBL" id="RZS66067.1"/>
    </source>
</evidence>
<protein>
    <submittedName>
        <fullName evidence="3">Uncharacterized protein</fullName>
    </submittedName>
</protein>
<evidence type="ECO:0000313" key="4">
    <source>
        <dbReference type="Proteomes" id="UP000293289"/>
    </source>
</evidence>
<feature type="transmembrane region" description="Helical" evidence="2">
    <location>
        <begin position="156"/>
        <end position="181"/>
    </location>
</feature>
<feature type="transmembrane region" description="Helical" evidence="2">
    <location>
        <begin position="237"/>
        <end position="258"/>
    </location>
</feature>
<organism evidence="3 4">
    <name type="scientific">Agromyces ramosus</name>
    <dbReference type="NCBI Taxonomy" id="33879"/>
    <lineage>
        <taxon>Bacteria</taxon>
        <taxon>Bacillati</taxon>
        <taxon>Actinomycetota</taxon>
        <taxon>Actinomycetes</taxon>
        <taxon>Micrococcales</taxon>
        <taxon>Microbacteriaceae</taxon>
        <taxon>Agromyces</taxon>
    </lineage>
</organism>
<feature type="transmembrane region" description="Helical" evidence="2">
    <location>
        <begin position="108"/>
        <end position="136"/>
    </location>
</feature>
<reference evidence="3 4" key="1">
    <citation type="submission" date="2019-02" db="EMBL/GenBank/DDBJ databases">
        <title>Genomic Encyclopedia of Type Strains, Phase IV (KMG-IV): sequencing the most valuable type-strain genomes for metagenomic binning, comparative biology and taxonomic classification.</title>
        <authorList>
            <person name="Goeker M."/>
        </authorList>
    </citation>
    <scope>NUCLEOTIDE SEQUENCE [LARGE SCALE GENOMIC DNA]</scope>
    <source>
        <strain evidence="3 4">DSM 43045</strain>
    </source>
</reference>
<dbReference type="InterPro" id="IPR028974">
    <property type="entry name" value="TSP_type-3_rpt"/>
</dbReference>
<name>A0A4Q7MEW4_9MICO</name>
<evidence type="ECO:0000256" key="2">
    <source>
        <dbReference type="SAM" id="Phobius"/>
    </source>
</evidence>
<dbReference type="GO" id="GO:0005509">
    <property type="term" value="F:calcium ion binding"/>
    <property type="evidence" value="ECO:0007669"/>
    <property type="project" value="InterPro"/>
</dbReference>